<dbReference type="PANTHER" id="PTHR33744">
    <property type="entry name" value="CARBOHYDRATE DIACID REGULATOR"/>
    <property type="match status" value="1"/>
</dbReference>
<organism evidence="3 4">
    <name type="scientific">Dactylosporangium fulvum</name>
    <dbReference type="NCBI Taxonomy" id="53359"/>
    <lineage>
        <taxon>Bacteria</taxon>
        <taxon>Bacillati</taxon>
        <taxon>Actinomycetota</taxon>
        <taxon>Actinomycetes</taxon>
        <taxon>Micromonosporales</taxon>
        <taxon>Micromonosporaceae</taxon>
        <taxon>Dactylosporangium</taxon>
    </lineage>
</organism>
<evidence type="ECO:0000313" key="3">
    <source>
        <dbReference type="EMBL" id="UWP86852.1"/>
    </source>
</evidence>
<sequence length="515" mass="54647">MPATLGALLANPHLGLRLLTDPGPESAALAVPIRWVATSELDDPTPYLQGGELLLTTGLRLPRGKARITAYIDRLLDAGVVGLGYGVGLVTDTVPATLVRVARERGLPLVEVDQPTPFIAVSKAVSDLLAAELYADVTRGFTGQQALTRAAVTGRAPGVVNRLAALLRGRVALLDRNGQTRHCSPPSAQALAGTVAGELSRLRGRRPAALALVEGDSHVVVHPLALSSGGREFLVVGLDRAPGTTDRSLVNVATALLSFDLEQARAERAALRSAALLRLLLDGVDLTEEVLTGLGGALLARRPLRVTALTGQPAVLDELLFELLAGLGDHVLAAVVDGDLITVTATRADQDLLMRSVPGDRSVAAGTSRAHTTSEVAQAVRQAREAAAGARHLVPAVLDYEQFRGTSVVDLMDLSVLSAYTDSLLDPIDEYCRTTGIDLVTSLAVWLAHHGQYDPAAAALHIHRHTLRYRVQKAEALLKRDLGTADARMELWFAITVRQRRLSTPAKRTDGSSPR</sequence>
<evidence type="ECO:0000259" key="2">
    <source>
        <dbReference type="Pfam" id="PF13556"/>
    </source>
</evidence>
<dbReference type="Pfam" id="PF13556">
    <property type="entry name" value="HTH_30"/>
    <property type="match status" value="1"/>
</dbReference>
<dbReference type="InterPro" id="IPR025736">
    <property type="entry name" value="PucR_C-HTH_dom"/>
</dbReference>
<keyword evidence="4" id="KW-1185">Reference proteome</keyword>
<accession>A0ABY5WAF7</accession>
<reference evidence="3" key="2">
    <citation type="submission" date="2022-09" db="EMBL/GenBank/DDBJ databases">
        <title>Biosynthetic gene clusters of Dactylosporangioum fulvum.</title>
        <authorList>
            <person name="Caradec T."/>
        </authorList>
    </citation>
    <scope>NUCLEOTIDE SEQUENCE</scope>
    <source>
        <strain evidence="3">NRRL B-16292</strain>
    </source>
</reference>
<dbReference type="EMBL" id="CP073720">
    <property type="protein sequence ID" value="UWP86852.1"/>
    <property type="molecule type" value="Genomic_DNA"/>
</dbReference>
<gene>
    <name evidence="3" type="ORF">Dfulv_22465</name>
</gene>
<feature type="domain" description="PucR C-terminal helix-turn-helix" evidence="2">
    <location>
        <begin position="439"/>
        <end position="496"/>
    </location>
</feature>
<dbReference type="Gene3D" id="1.10.10.2840">
    <property type="entry name" value="PucR C-terminal helix-turn-helix domain"/>
    <property type="match status" value="1"/>
</dbReference>
<reference evidence="3" key="1">
    <citation type="submission" date="2021-04" db="EMBL/GenBank/DDBJ databases">
        <authorList>
            <person name="Hartkoorn R.C."/>
            <person name="Beaudoing E."/>
            <person name="Hot D."/>
        </authorList>
    </citation>
    <scope>NUCLEOTIDE SEQUENCE</scope>
    <source>
        <strain evidence="3">NRRL B-16292</strain>
    </source>
</reference>
<dbReference type="InterPro" id="IPR051448">
    <property type="entry name" value="CdaR-like_regulators"/>
</dbReference>
<dbReference type="PANTHER" id="PTHR33744:SF1">
    <property type="entry name" value="DNA-BINDING TRANSCRIPTIONAL ACTIVATOR ADER"/>
    <property type="match status" value="1"/>
</dbReference>
<evidence type="ECO:0000259" key="1">
    <source>
        <dbReference type="Pfam" id="PF07905"/>
    </source>
</evidence>
<dbReference type="InterPro" id="IPR042070">
    <property type="entry name" value="PucR_C-HTH_sf"/>
</dbReference>
<dbReference type="RefSeq" id="WP_259866439.1">
    <property type="nucleotide sequence ID" value="NZ_BAAAST010000004.1"/>
</dbReference>
<dbReference type="InterPro" id="IPR012914">
    <property type="entry name" value="PucR_dom"/>
</dbReference>
<protein>
    <submittedName>
        <fullName evidence="3">PucR family transcriptional regulator ligand-binding domain-containing protein</fullName>
    </submittedName>
</protein>
<feature type="domain" description="Purine catabolism PurC-like" evidence="1">
    <location>
        <begin position="11"/>
        <end position="128"/>
    </location>
</feature>
<proteinExistence type="predicted"/>
<dbReference type="Proteomes" id="UP001059617">
    <property type="component" value="Chromosome"/>
</dbReference>
<dbReference type="Pfam" id="PF07905">
    <property type="entry name" value="PucR"/>
    <property type="match status" value="1"/>
</dbReference>
<name>A0ABY5WAF7_9ACTN</name>
<evidence type="ECO:0000313" key="4">
    <source>
        <dbReference type="Proteomes" id="UP001059617"/>
    </source>
</evidence>